<dbReference type="PANTHER" id="PTHR12558:SF10">
    <property type="entry name" value="CELL DIVISION CYCLE PROTEIN 23 HOMOLOG"/>
    <property type="match status" value="1"/>
</dbReference>
<dbReference type="AlphaFoldDB" id="A0A8H5EYC0"/>
<feature type="compositionally biased region" description="Low complexity" evidence="8">
    <location>
        <begin position="82"/>
        <end position="92"/>
    </location>
</feature>
<evidence type="ECO:0000256" key="3">
    <source>
        <dbReference type="ARBA" id="ARBA00022776"/>
    </source>
</evidence>
<name>A0A8H5EYC0_9AGAR</name>
<keyword evidence="6" id="KW-0131">Cell cycle</keyword>
<feature type="compositionally biased region" description="Polar residues" evidence="8">
    <location>
        <begin position="60"/>
        <end position="79"/>
    </location>
</feature>
<evidence type="ECO:0000256" key="5">
    <source>
        <dbReference type="ARBA" id="ARBA00022803"/>
    </source>
</evidence>
<dbReference type="InterPro" id="IPR019734">
    <property type="entry name" value="TPR_rpt"/>
</dbReference>
<dbReference type="GO" id="GO:0031145">
    <property type="term" value="P:anaphase-promoting complex-dependent catabolic process"/>
    <property type="evidence" value="ECO:0007669"/>
    <property type="project" value="TreeGrafter"/>
</dbReference>
<feature type="domain" description="Cdc23" evidence="9">
    <location>
        <begin position="12"/>
        <end position="333"/>
    </location>
</feature>
<evidence type="ECO:0000256" key="1">
    <source>
        <dbReference type="ARBA" id="ARBA00022618"/>
    </source>
</evidence>
<evidence type="ECO:0000259" key="9">
    <source>
        <dbReference type="Pfam" id="PF04049"/>
    </source>
</evidence>
<dbReference type="GO" id="GO:0051301">
    <property type="term" value="P:cell division"/>
    <property type="evidence" value="ECO:0007669"/>
    <property type="project" value="UniProtKB-KW"/>
</dbReference>
<evidence type="ECO:0000256" key="7">
    <source>
        <dbReference type="PROSITE-ProRule" id="PRU00339"/>
    </source>
</evidence>
<dbReference type="Pfam" id="PF04049">
    <property type="entry name" value="ANAPC8"/>
    <property type="match status" value="1"/>
</dbReference>
<dbReference type="Pfam" id="PF13414">
    <property type="entry name" value="TPR_11"/>
    <property type="match status" value="1"/>
</dbReference>
<evidence type="ECO:0000256" key="6">
    <source>
        <dbReference type="ARBA" id="ARBA00023306"/>
    </source>
</evidence>
<keyword evidence="3" id="KW-0498">Mitosis</keyword>
<proteinExistence type="predicted"/>
<evidence type="ECO:0000256" key="4">
    <source>
        <dbReference type="ARBA" id="ARBA00022786"/>
    </source>
</evidence>
<dbReference type="InterPro" id="IPR011990">
    <property type="entry name" value="TPR-like_helical_dom_sf"/>
</dbReference>
<dbReference type="InterPro" id="IPR007192">
    <property type="entry name" value="APC8"/>
</dbReference>
<feature type="region of interest" description="Disordered" evidence="8">
    <location>
        <begin position="60"/>
        <end position="98"/>
    </location>
</feature>
<dbReference type="Proteomes" id="UP000541558">
    <property type="component" value="Unassembled WGS sequence"/>
</dbReference>
<dbReference type="SUPFAM" id="SSF81901">
    <property type="entry name" value="HCP-like"/>
    <property type="match status" value="1"/>
</dbReference>
<keyword evidence="4" id="KW-0833">Ubl conjugation pathway</keyword>
<keyword evidence="2" id="KW-0677">Repeat</keyword>
<dbReference type="OrthoDB" id="10262026at2759"/>
<evidence type="ECO:0000256" key="8">
    <source>
        <dbReference type="SAM" id="MobiDB-lite"/>
    </source>
</evidence>
<comment type="caution">
    <text evidence="10">The sequence shown here is derived from an EMBL/GenBank/DDBJ whole genome shotgun (WGS) entry which is preliminary data.</text>
</comment>
<feature type="repeat" description="TPR" evidence="7">
    <location>
        <begin position="428"/>
        <end position="461"/>
    </location>
</feature>
<dbReference type="SMART" id="SM00028">
    <property type="entry name" value="TPR"/>
    <property type="match status" value="7"/>
</dbReference>
<sequence length="628" mass="71861">MTEDVTAAMLVDIRKAAKDCSERGLIVASKWATDMLLSVSANKKRTLHLSIEASSASLFSTSTPAKSTRSPPSGPSFTDASPVPTQPITQPTPGQPAPSAFAQLVDLSSLTLTSEEQRFENERTQAEQDLFVGAKACFDAREFHRAMYMLQGCQSSKAIFLSCYSFFLSTERQALSDWHKLDGADILQEPRSHAQSSLGNRNQPDKPINTSLSVLLEKIKDTKDPWLLFLKGLFLLRLSRREEAIEACLQSIAKYPWNWSIWLLLGNCVNDAEQLSSLMVLMPISQSHPIVQMFLVKTLSDLQIGTENELAICDRLLSEEYFPHSMWVMSMRASVLYNMHEYEQAELQFETILRIDPYRMDDIDIYSNILYVQDDKLKLSRLAHKFLAITRDRPEVCLLVGNHYSLRQEHEKAVKYFRRAIELDRTYLTAWTLMGHEYVEMKNSHAAIEAYRRAVDINRKDYRAWYGLGQAYELLSMHNYALYYYQHATALKSYDVRLWQAQGSCYEELGRPREAIECYKRALISSELHETMLCLKLARLHSMLEEKAEAVAYHKRVVEFCQEKNRPIQEFAKSSVEVAEYNMNLQHGDLLLAKDLLEPVVTGNSEEVTKATELMKVLNAKLREKGLI</sequence>
<dbReference type="GO" id="GO:0016567">
    <property type="term" value="P:protein ubiquitination"/>
    <property type="evidence" value="ECO:0007669"/>
    <property type="project" value="TreeGrafter"/>
</dbReference>
<dbReference type="SUPFAM" id="SSF48452">
    <property type="entry name" value="TPR-like"/>
    <property type="match status" value="1"/>
</dbReference>
<dbReference type="PROSITE" id="PS50005">
    <property type="entry name" value="TPR"/>
    <property type="match status" value="4"/>
</dbReference>
<keyword evidence="5 7" id="KW-0802">TPR repeat</keyword>
<feature type="repeat" description="TPR" evidence="7">
    <location>
        <begin position="462"/>
        <end position="495"/>
    </location>
</feature>
<organism evidence="10 11">
    <name type="scientific">Ephemerocybe angulata</name>
    <dbReference type="NCBI Taxonomy" id="980116"/>
    <lineage>
        <taxon>Eukaryota</taxon>
        <taxon>Fungi</taxon>
        <taxon>Dikarya</taxon>
        <taxon>Basidiomycota</taxon>
        <taxon>Agaricomycotina</taxon>
        <taxon>Agaricomycetes</taxon>
        <taxon>Agaricomycetidae</taxon>
        <taxon>Agaricales</taxon>
        <taxon>Agaricineae</taxon>
        <taxon>Psathyrellaceae</taxon>
        <taxon>Ephemerocybe</taxon>
    </lineage>
</organism>
<dbReference type="Pfam" id="PF07719">
    <property type="entry name" value="TPR_2"/>
    <property type="match status" value="1"/>
</dbReference>
<keyword evidence="11" id="KW-1185">Reference proteome</keyword>
<evidence type="ECO:0000256" key="2">
    <source>
        <dbReference type="ARBA" id="ARBA00022737"/>
    </source>
</evidence>
<accession>A0A8H5EYC0</accession>
<reference evidence="10 11" key="1">
    <citation type="journal article" date="2020" name="ISME J.">
        <title>Uncovering the hidden diversity of litter-decomposition mechanisms in mushroom-forming fungi.</title>
        <authorList>
            <person name="Floudas D."/>
            <person name="Bentzer J."/>
            <person name="Ahren D."/>
            <person name="Johansson T."/>
            <person name="Persson P."/>
            <person name="Tunlid A."/>
        </authorList>
    </citation>
    <scope>NUCLEOTIDE SEQUENCE [LARGE SCALE GENOMIC DNA]</scope>
    <source>
        <strain evidence="10 11">CBS 175.51</strain>
    </source>
</reference>
<evidence type="ECO:0000313" key="11">
    <source>
        <dbReference type="Proteomes" id="UP000541558"/>
    </source>
</evidence>
<dbReference type="Pfam" id="PF13181">
    <property type="entry name" value="TPR_8"/>
    <property type="match status" value="1"/>
</dbReference>
<gene>
    <name evidence="10" type="ORF">D9611_003824</name>
</gene>
<dbReference type="EMBL" id="JAACJK010000219">
    <property type="protein sequence ID" value="KAF5317140.1"/>
    <property type="molecule type" value="Genomic_DNA"/>
</dbReference>
<dbReference type="PANTHER" id="PTHR12558">
    <property type="entry name" value="CELL DIVISION CYCLE 16,23,27"/>
    <property type="match status" value="1"/>
</dbReference>
<feature type="repeat" description="TPR" evidence="7">
    <location>
        <begin position="496"/>
        <end position="529"/>
    </location>
</feature>
<dbReference type="GO" id="GO:0005680">
    <property type="term" value="C:anaphase-promoting complex"/>
    <property type="evidence" value="ECO:0007669"/>
    <property type="project" value="InterPro"/>
</dbReference>
<keyword evidence="1" id="KW-0132">Cell division</keyword>
<dbReference type="Gene3D" id="1.25.40.10">
    <property type="entry name" value="Tetratricopeptide repeat domain"/>
    <property type="match status" value="3"/>
</dbReference>
<evidence type="ECO:0000313" key="10">
    <source>
        <dbReference type="EMBL" id="KAF5317140.1"/>
    </source>
</evidence>
<feature type="repeat" description="TPR" evidence="7">
    <location>
        <begin position="394"/>
        <end position="427"/>
    </location>
</feature>
<dbReference type="InterPro" id="IPR013105">
    <property type="entry name" value="TPR_2"/>
</dbReference>
<dbReference type="GO" id="GO:0045842">
    <property type="term" value="P:positive regulation of mitotic metaphase/anaphase transition"/>
    <property type="evidence" value="ECO:0007669"/>
    <property type="project" value="TreeGrafter"/>
</dbReference>
<protein>
    <recommendedName>
        <fullName evidence="9">Cdc23 domain-containing protein</fullName>
    </recommendedName>
</protein>